<dbReference type="Gene3D" id="2.30.30.40">
    <property type="entry name" value="SH3 Domains"/>
    <property type="match status" value="1"/>
</dbReference>
<feature type="domain" description="SH3" evidence="13">
    <location>
        <begin position="821"/>
        <end position="878"/>
    </location>
</feature>
<dbReference type="GO" id="GO:0005886">
    <property type="term" value="C:plasma membrane"/>
    <property type="evidence" value="ECO:0007669"/>
    <property type="project" value="UniProtKB-SubCell"/>
</dbReference>
<dbReference type="Proteomes" id="UP001497382">
    <property type="component" value="Unassembled WGS sequence"/>
</dbReference>
<dbReference type="Pfam" id="PF21019">
    <property type="entry name" value="Spectrin_3"/>
    <property type="match status" value="1"/>
</dbReference>
<dbReference type="SMART" id="SM00054">
    <property type="entry name" value="EFh"/>
    <property type="match status" value="2"/>
</dbReference>
<feature type="domain" description="GAR" evidence="16">
    <location>
        <begin position="7623"/>
        <end position="7695"/>
    </location>
</feature>
<keyword evidence="5" id="KW-0493">Microtubule</keyword>
<dbReference type="PROSITE" id="PS50021">
    <property type="entry name" value="CH"/>
    <property type="match status" value="2"/>
</dbReference>
<protein>
    <recommendedName>
        <fullName evidence="19">Dystonin</fullName>
    </recommendedName>
</protein>
<dbReference type="GO" id="GO:0005737">
    <property type="term" value="C:cytoplasm"/>
    <property type="evidence" value="ECO:0007669"/>
    <property type="project" value="TreeGrafter"/>
</dbReference>
<dbReference type="PROSITE" id="PS50002">
    <property type="entry name" value="SH3"/>
    <property type="match status" value="1"/>
</dbReference>
<dbReference type="InterPro" id="IPR035915">
    <property type="entry name" value="Plakin_repeat_sf"/>
</dbReference>
<dbReference type="FunFam" id="1.20.58.60:FF:000001">
    <property type="entry name" value="Microtubule-actin cross-linking factor 1"/>
    <property type="match status" value="4"/>
</dbReference>
<evidence type="ECO:0008006" key="19">
    <source>
        <dbReference type="Google" id="ProtNLM"/>
    </source>
</evidence>
<feature type="compositionally biased region" description="Low complexity" evidence="12">
    <location>
        <begin position="7810"/>
        <end position="7829"/>
    </location>
</feature>
<feature type="compositionally biased region" description="Low complexity" evidence="12">
    <location>
        <begin position="7721"/>
        <end position="7744"/>
    </location>
</feature>
<keyword evidence="4" id="KW-0597">Phosphoprotein</keyword>
<dbReference type="InterPro" id="IPR002048">
    <property type="entry name" value="EF_hand_dom"/>
</dbReference>
<dbReference type="InterPro" id="IPR001101">
    <property type="entry name" value="Plectin_repeat"/>
</dbReference>
<keyword evidence="8" id="KW-0009">Actin-binding</keyword>
<evidence type="ECO:0000256" key="10">
    <source>
        <dbReference type="PROSITE-ProRule" id="PRU00192"/>
    </source>
</evidence>
<dbReference type="SMART" id="SM00243">
    <property type="entry name" value="GAS2"/>
    <property type="match status" value="1"/>
</dbReference>
<feature type="domain" description="Calponin-homology (CH)" evidence="14">
    <location>
        <begin position="54"/>
        <end position="157"/>
    </location>
</feature>
<feature type="compositionally biased region" description="Basic and acidic residues" evidence="12">
    <location>
        <begin position="7458"/>
        <end position="7470"/>
    </location>
</feature>
<feature type="coiled-coil region" evidence="11">
    <location>
        <begin position="5990"/>
        <end position="6024"/>
    </location>
</feature>
<dbReference type="GO" id="GO:0030056">
    <property type="term" value="C:hemidesmosome"/>
    <property type="evidence" value="ECO:0007669"/>
    <property type="project" value="TreeGrafter"/>
</dbReference>
<dbReference type="GO" id="GO:0003779">
    <property type="term" value="F:actin binding"/>
    <property type="evidence" value="ECO:0007669"/>
    <property type="project" value="UniProtKB-KW"/>
</dbReference>
<name>A0AAV2AHD0_9ARAC</name>
<dbReference type="InterPro" id="IPR001715">
    <property type="entry name" value="CH_dom"/>
</dbReference>
<dbReference type="Pfam" id="PF13202">
    <property type="entry name" value="EF-hand_5"/>
    <property type="match status" value="1"/>
</dbReference>
<feature type="coiled-coil region" evidence="11">
    <location>
        <begin position="5163"/>
        <end position="5197"/>
    </location>
</feature>
<dbReference type="FunFam" id="1.10.418.10:FF:000048">
    <property type="entry name" value="Short stop, isoform B"/>
    <property type="match status" value="1"/>
</dbReference>
<dbReference type="SMART" id="SM00250">
    <property type="entry name" value="PLEC"/>
    <property type="match status" value="22"/>
</dbReference>
<feature type="domain" description="Calponin-homology (CH)" evidence="14">
    <location>
        <begin position="170"/>
        <end position="275"/>
    </location>
</feature>
<evidence type="ECO:0000259" key="15">
    <source>
        <dbReference type="PROSITE" id="PS50222"/>
    </source>
</evidence>
<dbReference type="CDD" id="cd00176">
    <property type="entry name" value="SPEC"/>
    <property type="match status" value="18"/>
</dbReference>
<dbReference type="SMART" id="SM00150">
    <property type="entry name" value="SPEC"/>
    <property type="match status" value="37"/>
</dbReference>
<dbReference type="Pfam" id="PF17902">
    <property type="entry name" value="SH3_10"/>
    <property type="match status" value="1"/>
</dbReference>
<feature type="coiled-coil region" evidence="11">
    <location>
        <begin position="4526"/>
        <end position="4589"/>
    </location>
</feature>
<dbReference type="Gene3D" id="3.90.1290.10">
    <property type="entry name" value="Plakin repeat"/>
    <property type="match status" value="10"/>
</dbReference>
<dbReference type="InterPro" id="IPR036534">
    <property type="entry name" value="GAR_dom_sf"/>
</dbReference>
<evidence type="ECO:0000313" key="18">
    <source>
        <dbReference type="Proteomes" id="UP001497382"/>
    </source>
</evidence>
<evidence type="ECO:0000259" key="14">
    <source>
        <dbReference type="PROSITE" id="PS50021"/>
    </source>
</evidence>
<dbReference type="InterPro" id="IPR036872">
    <property type="entry name" value="CH_dom_sf"/>
</dbReference>
<dbReference type="FunFam" id="1.20.58.60:FF:000042">
    <property type="entry name" value="Short stop, isoform N"/>
    <property type="match status" value="1"/>
</dbReference>
<feature type="coiled-coil region" evidence="11">
    <location>
        <begin position="4459"/>
        <end position="4486"/>
    </location>
</feature>
<evidence type="ECO:0000256" key="8">
    <source>
        <dbReference type="ARBA" id="ARBA00023203"/>
    </source>
</evidence>
<keyword evidence="11" id="KW-0175">Coiled coil</keyword>
<dbReference type="PROSITE" id="PS50222">
    <property type="entry name" value="EF_HAND_2"/>
    <property type="match status" value="2"/>
</dbReference>
<feature type="coiled-coil region" evidence="11">
    <location>
        <begin position="5342"/>
        <end position="5436"/>
    </location>
</feature>
<dbReference type="InterPro" id="IPR002017">
    <property type="entry name" value="Spectrin_repeat"/>
</dbReference>
<dbReference type="GO" id="GO:0005509">
    <property type="term" value="F:calcium ion binding"/>
    <property type="evidence" value="ECO:0007669"/>
    <property type="project" value="InterPro"/>
</dbReference>
<feature type="domain" description="EF-hand" evidence="15">
    <location>
        <begin position="7584"/>
        <end position="7619"/>
    </location>
</feature>
<feature type="coiled-coil region" evidence="11">
    <location>
        <begin position="779"/>
        <end position="806"/>
    </location>
</feature>
<dbReference type="GO" id="GO:0005882">
    <property type="term" value="C:intermediate filament"/>
    <property type="evidence" value="ECO:0007669"/>
    <property type="project" value="TreeGrafter"/>
</dbReference>
<dbReference type="InterPro" id="IPR011992">
    <property type="entry name" value="EF-hand-dom_pair"/>
</dbReference>
<dbReference type="GO" id="GO:0008017">
    <property type="term" value="F:microtubule binding"/>
    <property type="evidence" value="ECO:0007669"/>
    <property type="project" value="InterPro"/>
</dbReference>
<feature type="compositionally biased region" description="Polar residues" evidence="12">
    <location>
        <begin position="7442"/>
        <end position="7457"/>
    </location>
</feature>
<feature type="compositionally biased region" description="Polar residues" evidence="12">
    <location>
        <begin position="7850"/>
        <end position="7880"/>
    </location>
</feature>
<dbReference type="EMBL" id="CAXIEN010000164">
    <property type="protein sequence ID" value="CAL1283112.1"/>
    <property type="molecule type" value="Genomic_DNA"/>
</dbReference>
<dbReference type="Gene3D" id="1.20.58.60">
    <property type="match status" value="29"/>
</dbReference>
<keyword evidence="9" id="KW-0206">Cytoskeleton</keyword>
<evidence type="ECO:0000256" key="3">
    <source>
        <dbReference type="ARBA" id="ARBA00022490"/>
    </source>
</evidence>
<feature type="region of interest" description="Disordered" evidence="12">
    <location>
        <begin position="7719"/>
        <end position="7891"/>
    </location>
</feature>
<feature type="coiled-coil region" evidence="11">
    <location>
        <begin position="5525"/>
        <end position="5626"/>
    </location>
</feature>
<keyword evidence="3" id="KW-0963">Cytoplasm</keyword>
<dbReference type="SMART" id="SM00033">
    <property type="entry name" value="CH"/>
    <property type="match status" value="2"/>
</dbReference>
<feature type="coiled-coil region" evidence="11">
    <location>
        <begin position="4167"/>
        <end position="4255"/>
    </location>
</feature>
<dbReference type="GO" id="GO:0005198">
    <property type="term" value="F:structural molecule activity"/>
    <property type="evidence" value="ECO:0007669"/>
    <property type="project" value="TreeGrafter"/>
</dbReference>
<accession>A0AAV2AHD0</accession>
<keyword evidence="7" id="KW-0106">Calcium</keyword>
<dbReference type="InterPro" id="IPR003108">
    <property type="entry name" value="GAR_dom"/>
</dbReference>
<feature type="domain" description="EF-hand" evidence="15">
    <location>
        <begin position="7548"/>
        <end position="7583"/>
    </location>
</feature>
<evidence type="ECO:0000256" key="9">
    <source>
        <dbReference type="ARBA" id="ARBA00023212"/>
    </source>
</evidence>
<evidence type="ECO:0000256" key="4">
    <source>
        <dbReference type="ARBA" id="ARBA00022553"/>
    </source>
</evidence>
<dbReference type="GO" id="GO:0005874">
    <property type="term" value="C:microtubule"/>
    <property type="evidence" value="ECO:0007669"/>
    <property type="project" value="UniProtKB-KW"/>
</dbReference>
<evidence type="ECO:0000256" key="12">
    <source>
        <dbReference type="SAM" id="MobiDB-lite"/>
    </source>
</evidence>
<dbReference type="Gene3D" id="3.30.920.20">
    <property type="entry name" value="Gas2-like domain"/>
    <property type="match status" value="1"/>
</dbReference>
<evidence type="ECO:0000256" key="5">
    <source>
        <dbReference type="ARBA" id="ARBA00022701"/>
    </source>
</evidence>
<feature type="compositionally biased region" description="Polar residues" evidence="12">
    <location>
        <begin position="7766"/>
        <end position="7809"/>
    </location>
</feature>
<dbReference type="GO" id="GO:0031122">
    <property type="term" value="P:cytoplasmic microtubule organization"/>
    <property type="evidence" value="ECO:0007669"/>
    <property type="project" value="TreeGrafter"/>
</dbReference>
<feature type="compositionally biased region" description="Polar residues" evidence="12">
    <location>
        <begin position="4782"/>
        <end position="4795"/>
    </location>
</feature>
<evidence type="ECO:0000256" key="1">
    <source>
        <dbReference type="ARBA" id="ARBA00004245"/>
    </source>
</evidence>
<dbReference type="Gene3D" id="1.20.58.1060">
    <property type="match status" value="1"/>
</dbReference>
<feature type="coiled-coil region" evidence="11">
    <location>
        <begin position="7206"/>
        <end position="7276"/>
    </location>
</feature>
<dbReference type="InterPro" id="IPR018159">
    <property type="entry name" value="Spectrin/alpha-actinin"/>
</dbReference>
<dbReference type="SUPFAM" id="SSF46966">
    <property type="entry name" value="Spectrin repeat"/>
    <property type="match status" value="27"/>
</dbReference>
<feature type="region of interest" description="Disordered" evidence="12">
    <location>
        <begin position="4769"/>
        <end position="4837"/>
    </location>
</feature>
<dbReference type="FunFam" id="1.10.418.10:FF:000022">
    <property type="entry name" value="Short stop, isoform K"/>
    <property type="match status" value="1"/>
</dbReference>
<dbReference type="SUPFAM" id="SSF75399">
    <property type="entry name" value="Plakin repeat"/>
    <property type="match status" value="15"/>
</dbReference>
<feature type="compositionally biased region" description="Low complexity" evidence="12">
    <location>
        <begin position="4815"/>
        <end position="4830"/>
    </location>
</feature>
<dbReference type="Pfam" id="PF21020">
    <property type="entry name" value="Spectrin_4"/>
    <property type="match status" value="1"/>
</dbReference>
<dbReference type="PROSITE" id="PS51460">
    <property type="entry name" value="GAR"/>
    <property type="match status" value="1"/>
</dbReference>
<dbReference type="PROSITE" id="PS00018">
    <property type="entry name" value="EF_HAND_1"/>
    <property type="match status" value="2"/>
</dbReference>
<dbReference type="CDD" id="cd21188">
    <property type="entry name" value="CH_PLEC-like_rpt1"/>
    <property type="match status" value="1"/>
</dbReference>
<dbReference type="FunFam" id="1.20.58.60:FF:000030">
    <property type="entry name" value="Short stop, isoform K"/>
    <property type="match status" value="1"/>
</dbReference>
<dbReference type="Gene3D" id="1.10.418.10">
    <property type="entry name" value="Calponin-like domain"/>
    <property type="match status" value="2"/>
</dbReference>
<dbReference type="PANTHER" id="PTHR23169:SF23">
    <property type="entry name" value="SHORT STOP, ISOFORM H"/>
    <property type="match status" value="1"/>
</dbReference>
<dbReference type="SUPFAM" id="SSF143575">
    <property type="entry name" value="GAS2 domain-like"/>
    <property type="match status" value="1"/>
</dbReference>
<keyword evidence="2 10" id="KW-0728">SH3 domain</keyword>
<dbReference type="FunFam" id="1.20.58.60:FF:000055">
    <property type="entry name" value="Short stop, isoform K"/>
    <property type="match status" value="1"/>
</dbReference>
<dbReference type="Pfam" id="PF02187">
    <property type="entry name" value="GAS2"/>
    <property type="match status" value="1"/>
</dbReference>
<dbReference type="FunFam" id="3.30.920.20:FF:000001">
    <property type="entry name" value="Microtubule-actin cross-linking factor 1"/>
    <property type="match status" value="1"/>
</dbReference>
<dbReference type="PROSITE" id="PS00020">
    <property type="entry name" value="ACTININ_2"/>
    <property type="match status" value="1"/>
</dbReference>
<dbReference type="InterPro" id="IPR043197">
    <property type="entry name" value="Plakin"/>
</dbReference>
<proteinExistence type="predicted"/>
<dbReference type="SUPFAM" id="SSF47473">
    <property type="entry name" value="EF-hand"/>
    <property type="match status" value="1"/>
</dbReference>
<dbReference type="Pfam" id="PF00307">
    <property type="entry name" value="CH"/>
    <property type="match status" value="2"/>
</dbReference>
<dbReference type="InterPro" id="IPR001589">
    <property type="entry name" value="Actinin_actin-bd_CS"/>
</dbReference>
<dbReference type="Gene3D" id="1.10.238.10">
    <property type="entry name" value="EF-hand"/>
    <property type="match status" value="1"/>
</dbReference>
<evidence type="ECO:0000259" key="16">
    <source>
        <dbReference type="PROSITE" id="PS51460"/>
    </source>
</evidence>
<feature type="coiled-coil region" evidence="11">
    <location>
        <begin position="1315"/>
        <end position="1346"/>
    </location>
</feature>
<comment type="subcellular location">
    <subcellularLocation>
        <location evidence="1">Cytoplasm</location>
        <location evidence="1">Cytoskeleton</location>
    </subcellularLocation>
</comment>
<dbReference type="InterPro" id="IPR018247">
    <property type="entry name" value="EF_Hand_1_Ca_BS"/>
</dbReference>
<organism evidence="17 18">
    <name type="scientific">Larinioides sclopetarius</name>
    <dbReference type="NCBI Taxonomy" id="280406"/>
    <lineage>
        <taxon>Eukaryota</taxon>
        <taxon>Metazoa</taxon>
        <taxon>Ecdysozoa</taxon>
        <taxon>Arthropoda</taxon>
        <taxon>Chelicerata</taxon>
        <taxon>Arachnida</taxon>
        <taxon>Araneae</taxon>
        <taxon>Araneomorphae</taxon>
        <taxon>Entelegynae</taxon>
        <taxon>Araneoidea</taxon>
        <taxon>Araneidae</taxon>
        <taxon>Larinioides</taxon>
    </lineage>
</organism>
<evidence type="ECO:0000313" key="17">
    <source>
        <dbReference type="EMBL" id="CAL1283112.1"/>
    </source>
</evidence>
<comment type="caution">
    <text evidence="17">The sequence shown here is derived from an EMBL/GenBank/DDBJ whole genome shotgun (WGS) entry which is preliminary data.</text>
</comment>
<dbReference type="PANTHER" id="PTHR23169">
    <property type="entry name" value="ENVOPLAKIN"/>
    <property type="match status" value="1"/>
</dbReference>
<dbReference type="FunFam" id="1.20.58.60:FF:000040">
    <property type="entry name" value="Short stop, isoform N"/>
    <property type="match status" value="1"/>
</dbReference>
<evidence type="ECO:0000256" key="2">
    <source>
        <dbReference type="ARBA" id="ARBA00022443"/>
    </source>
</evidence>
<keyword evidence="6" id="KW-0677">Repeat</keyword>
<dbReference type="PROSITE" id="PS00019">
    <property type="entry name" value="ACTININ_1"/>
    <property type="match status" value="1"/>
</dbReference>
<dbReference type="FunFam" id="1.20.58.60:FF:000044">
    <property type="entry name" value="Short stop, isoform K"/>
    <property type="match status" value="1"/>
</dbReference>
<gene>
    <name evidence="17" type="ORF">LARSCL_LOCUS12411</name>
</gene>
<sequence length="7891" mass="899830">MLSDYCLYGWYGVVHDANSFQDSLSEWMKDKPLSILQLDPADRAVLRIADERDAIQKKTFTKWVNKHLKKAGKELYDLFEDLRDGHNLISLLEVLSSEILPREKGSMRFHMLQNVQIALNFLRFRKIKLVNIRAEDIVDGNPKLTLGLIWTIILHFQISDIITHQTDERITAKEALLRWAQRTTDKYPGVHVREFTNSWRDGLAFNAIIHRNRPDLIDYRSCLKRTARDNLDSAFTIAERELNVTKLLDPEDVDTPEPDEKSLITYISSLYDVFPRPPSHNPFAADDDKTRKVEEYKDISSSLFLWMREALSSLQDRNFPNTLVEMKSLLADCTRFRVEDIPPRQHEKQRLHHLYREIQKMYRDTSVLDISDELRVESIERMWNKVLAAHQERDRAIHDEIARLEKLQRLAEKVHRETKQCDGKMDDIERHINEEEKRVQRLHPNDAKYNCDQIEAELRHVEDSLKSMAKDVQTLRDGHYHQALELHKRVQQLHERFLNLRMIFQTRLLNVLATRSLKSEEKKVSKPRPLSLEKLIETNKHFKFLQECIDWVHNKLKYLEEADYGTDLPSVQALIEQHHTEHRLIDQFQKNVDQCSSQKVHFRGDELELYCRLLSKLEKGYSEVLVLSTKRVGDLDTLLDFIQSATSELIWMNEKEEIEVSRDWSSKTLNISEIEEYQRALTMELEKREVHFNAVQDRGESLVLQKHPASKCIEAYLAAMQTQWSWLLQLMSCLDEHLKYAFVYHQFFNEAKECQTWLKQIENRLSTTYSRQNFSIDEGERLMREMQDLRDELSHYSNVVSSLIERSKDVVPLKQRRQPLPRPLRVTAVCSFKQQSMSVSKDEQCWLHDNSNKNKWKIINSHGVEGMVPSVCFVIPPPNPEALELAESLKKQFEAVVTLWTTKQRKLRQNMIFATIKIIKSWDITKFQSIEPVQRESIIKALNEDTQKLLNEGSSDDPALKRLQDEIAYCNKLFADLQRMLDQDEVDKVNKSQARKFNDLVASVQSVLTEKERTLKQRTQAPIPRSKEIVNRLMQEQSDFESDLRDIEPRVNEVRDSFRELASKTAALQSRHDTMMESWNNLWSSSSLYVERLKAVEVALEHYEEATQVVSNVEMQLVSYDEMTSDVESSARVEENLRSLKREMHHKQLIFEQVTQSVSTVRHCVELTRPHQSVHTDVSKMEEDVKKVRRRWDLAGTQVNDRLKSLETSLELLQNYQGKYNEQKMFVSQMSAKVESMKSVSRMDSHEMHHEIESSMSTYHTLSQRKAAIEDVNVDGGRFIREAKMFDRQLKLYQEGLDDNPAASEAKRPKIVSGAEIVSQELDQLNQQYTDLVNTLLQRVNELKSLVSSQEGQKFSVTIIQAAPIILKTYRTELIWEQVPFSLNHTSTQPNHCPPTDCLPLNTSHEKVFQTTFTTKPSFQSSSSTEISRSTLKNGAHSNVIDVNIDSQSFYSDKNPLTQLSGTTLSFTEIKTSRRSSFANPSISTIFDLPSVMDPSSQTQVSFTEAISRNLINIKTLRYYHISTKKEYSMEEAVSNSLIEKQFYSSIIEYYGIFDPKNNAELTLLEAIQRNLFNPNSGSFCNPKIKTDISTEQAVQFGIVKKESIIYLIKKNILNCVQYTIPEAVIKGYLDPDMGVLTSPQSKTALSIPDAYLFGYLSTAPPIIEDSFSVVEALNAGLIIEPEGKVIDPDSGRLYSISESLEHGILSKRLREIVDPSIGNIVSLPEAIDYKLIDAATGFYVHPGSGKELSLREAFQHNLIMPSLTLKHAFEKGLIDDDGKIVNILNSSKVSLIRAAVIGIISLDVKCIVCPEEDKVLTLAEALTSGIISPDCKFIDYSSSEKLNINQAANRGYLASVDRRMIFDIEGFRDTKMNEYVSFNTAVERSIVDKETGYVRDLNTKYFINMQEGIERKLVIQQVYEMLSRPIGIFDERDDELSVLDCVVKGLLDPLTGNLLEPVTKRPLRLMEAVERNLITEDGAISLKSLLNITVTLTSITKTTTRYVTIANQTFGSDLRMTFEEAYRRGLIDESRCTFHDLNTGTVMSVEEAIAKGYLSILPSSSSSETHIKQSEVTVFKNNLEFGKSCFTVDMQDNFQSKDIDKEMPNSILNQHLVSNESEKISSSVSVELKSDSGLPKGLFRNERNGDANNYNTFEKDIYNSRNISTTHQSLPIDANLKDLLVKGILDPNTGYLKLGSEIITLEESINKGILNPSSAFVVEYRTKKMLSLDLAIKEGWISSTGEYFTATKKVSLEEALANDYVVCTDETETRRSSIHNVQTMDTESIVFNKIYSKSKHETFDVSTEANENLMFRRTSEDKSTECDMYSEKMEVDNIRHAQSVEELKMNKAVNHKTIIPLGSSEFSMNFELKKVPEFSDSQIDVAETLGSLESSSDTTVTVNSVKTLSGSEVKLNGHTGDTVNAVKKHEGKPDDFEETDGTENVKKTLKAQYSVPRFEVTIGKAQLADPAKAVILKKVKRKKVSPNVAAERGITDQKTADTLKDVEKLVGPDGKLVSLKEAVKLSLINGDDGMIKNPKNNETLNINQAIDDGILDADSGHFILPVGRSLSIPEAVNQGLVEPVQQKIVHPEHGEHLSIQEAIVCEIIDPNSGLTEPCSGKNLTLEDAIETGIVDGISGDVQTWDGRISMLDAVKQNIFEALSSVQINLPPLAATFPVALNHGFVDVEKRSYVHPITGQATPILEAIDRGLIMNTCGDQSEEAIHLWAALEENLIDPVSCTFFHPKFEQVLPISDAVESGVLLISSEVPVAYKMPYKEAMEAFPHSIYKLGDIIDNDLIEINDYLIVIKENQCIPLLDALTHNDVSSDAIVKMESNNKLIVLLSSAKESYNINPFNKDIALANRYYDDISDTFLDTKGKTSLTFHELVNQHLYEFSQCFVKNHKTLQYIPLPEAISQEIIDRDSGKYLNVKNNTLITCFEASKELLMIYLPTENMNEISTSQFSSLTLEEAIKRKVINLDSLEVRTSSRNMSLNEAVSLQVIESSSILVYNPQKDSLVSFDESEKTNLINTAKGIYVHPVTGQELSWKDAFKRGFIVPKRKGISLEAVIKQKLANSETGLILDPITKYEDNIELSVRKGVVNPVISLVKDSKNDQFLSLDVAMQKRIVVKSGKVKNTISNTWLSWDDALEEGLIKTLELKLSLIQAIKEEYYDTESGLFFNPSFGESITLRKAIETNFIDVQSVRVKNTRDMQYLSMEKSISLNVIDDIQGTYNQGNLHNKNSLNLKDAWKKGFIVNCSMPLTLPEALELNMYSLESGKLKISAEIEESLEYSIKEGIIEGSSYTVFNSLSREVMSLSEAIQCDVLDCTSGLVKNFDGGEKLNLYKAYDLGLILPVQSTLSFNEATCKVFYNSKTVSYFNLSTCTEVSLVQAIEEKIIDISHIVYNDQKHQKLYSFKNALELNFIDITNGTVFVSETDDYITFQEAIDRNLLEEIHSFSVKETIVTGVYQESSGLFLNPFTDESISLKDSVSCGLIDSGSVKVKNKTGEINEEISLADAISQNIIDAERGVVHDPRGSVIPLNEAFELGLLVESRPAVSLQKVIRDGFYSNENGRILLGGESKTLRDCLKSSIIDGSLPCLVLDSRLVSLNEAVRKGIIDEYQGVFRKGLEPEGISLDIALQNGNLFDTEKPLTLYDALKFNLFTSKGKCVNPRNGLPITLKTARELNVIASKLSLVKTPQGATLLLDKAVEEKLIDEIAGTYVFLNEGITISLKEAFKRNLIIPFSKPLTIEQALNMKLFNDDIGKFLDPFSNKLLTVEQAINSGLLKVDNTAVYDAASETLKSFELAMTDGSLDIELGKVRNSEGFYAINIQKAFDEHIIIITDQGSLQNLAHDYFRTQGSCFKFACTMEEALSNELIDPESCFVKEPESFRWVSVEQATKKGFINLQKKVIFCQISKRTDLFVIKYEDKQICTQKPFSMKDVINNKQLNVLSGRFTDPSSKQMFTLKEAIDFGFIDPDSAVIQDTKRSKFSTLSSAFENQALDPEKGIVLNTLTNQVMTIKGALDSGLLRTVPCTFSLIEALKYMYDDQTYLFQNPFDNTYMTLEEAITSSLVDPSQVLLKDPSSGNFYTISDAIQKGILNPQTGCLTNDSTTLLAAYHQGLLVLSEKRVAIEEKYRLCSDNTSKLLSWLHEKEQELADLGLVREDADDLYRQIGTAKSIKQELEDNQRAVMSAVDQAQQLVEQGQEVLSKEELHNLQKNADNLKKRYNRANDEGDKLLRRLNAALEELRKFSNELINFMEWLKDSHIKQNEKERSIVDLEHLKENADSYKAFSSDAIAHQADLRFITMAAQKFVDESKDYLKALNDFRTSLPQRLPHLEPTESQVKEKVQEVSTAFQNLLNRIDRLSDKFGLLYSKQRNFAESLEKATTWLTGIQKTTKKVLDEPTAADPRAIQDQLDRVKALNIELIQQGRLIDNAKQAANALLDAFDDSDISLSDRRAIESKVKRLEDEYNNLCNVVNGKSNELQMALLHSQDIQDGLDSILKWLDDAESNLRNQNRPVSLIKEKLEEQIQTHKMMLADIDGQKSTLDAVNDSARELLNSSNQRLAKKIESKLKEVNIRFEKLCEKAQKRSDLLEEVCKALSSFTSSANRFEEWLTAMFELTRKKDFDSNISEDIINQKEARSEEFEEVLRSGKALVSKRDVTDTAVIKDRMKALEQQWKELGDFVTEQNRRNKERMEQQSAYEALRAKVLEWLTSMEFKVDGLEPVALDKEVLRRQSLEIKALVKEHSDYGPTVDRVNDLGNSYDAVLRGENPRHYSGSPTRKSSSPTRMSPTKHRRSPDFGSPSGRGMQSPLSSISSGFSSSRNSADNLGGIEDLSPIQQQLAEINHRYSLIGMKLSDRGQEINSFTDEIKVYMDALKTLLTFVQGKERQMPKDSLPMNRDQAAKQLQALKSIQDDMLERQLEVDKLKTQTDDLARRKPATPGIDNLQMQMSDLMQRWNELLSTVKDKAKFLQDFKDFQDSQDAMNNWLGQKEKMFQVLGPIASDPRMVNAQIQQVQVLRDEFTHQEPVLNKSRECGHAILDHLDINSPAAKKIREQLQNTNLRWDDLMNKLTDREKNLDAAIGATKDFQDSLNRLQDRLQHISDEFDHLSEAGSDAEDQLRKLNDLEEQLEDQRPLLADAESVCEQLCDILSDPASKSEIKNKLNGVEKQYNNLNRKMNNRKAELESALKEDKDFYLSFDRIQQWLDDMENQLSHEFSISADQDVLKRQVQDFEGVYKQVLNKEHEVHILMSKGAEMLPKVTRKADAVQLQSKMEATKRQWEKVRKAANDRHTQLLKCSESCKKYHSSLNSFKSWFGKCEDKVYHLQPISFQRSQLDKQVKEIQAIKNDLIKHSQEFENTCTYGEVLISCCDVDVEDIKEDISDLRKRWDKLNHEVAQRSQALDDISHKLNVYQDKARDVNHSLHRLEDRLLSHDALGDSSRDPKLLARMKALLSEAGDVKRQLDTLKDYVHVLISEASPSVVTSHITDEVDDLENRHRLLTQKLEDRCHDLESASEVITHFNNKMKDAHLDLNHLEEELDDMAPIARDIDTLTTQINQIKNYLHKLKRSREDFEDVEHQCQDIITHGYTPDPKGCRNQLDSLHRQLIRLEERAKTRDNNLDAMFNRLEKFYDDYNHINRDLDETVEEEHSFKTVGGEVDAIRSQQEEFKLYHRDRLEPLGKQIDNINKIGQGLIQSASPGVNTSILEHDLDNLNEKWNSLKQRMNDRERKLDIAFLQSGKFLEALEGLHKWLEDTEEMVANQKPPSADYKVVKAQLQEQKFLNKLLLDRQNSMSSLMQMGNEIMKNAEPLERMQIESQLGDLMQRFDELSNSAQERTDALERTIPVAKDFQDRIIPLEEWLEQTEKKLAAMATIPTDQEKIRQRMIEHEALHEDIMDHKEAFEELTEVAQTLMGLVGDDEAQMVVEKLQDATNHFAKVVEDSEHIGQLLAEAFQGMGSFNVNYEDLMAWIDEMQSRFSRFRILSVYVDKLQEQLDELVELSEEIADHQKQVDDVANAGQDIMKHASGDDVIRMKEKLDTLSIKFTDLTSRAADKLRQAQDSLPLVQNYHSAHERIATWMDVTERQLKNLENIGLSSQETIIQRLEGEIQEYRPLVETLNHLGPQLCQMSPGQGAADIENQVSRVNRRFDTICEQIQRKAERIDLSKQRNVEVLGDIEDLLDWFHDVEKQLLQAEPLSADPDSLSVMLKEQKALNEEVSSQKGRVRDILSAAKKLMRESSSNDQAEVRDKADELKDVANNVASLCADRLSSLEQALPLAEHFFETHADLCQWLDDIETEAELLETPALNAHQIKKQQDRNKALIQSVNEHKALVDKLNKTGFALKKLCTPKEGIRIQDIMDSDNSRYNSLKDILRDRQSALEEAMQATSQFSDKLDGMLNSLSNTADQLQNAEPVSAHPEKIEDQLNENQAVLQDLDKKSNALDAVKRAADDVIVKAGDARDPAVKDIKQKLDKLNQLWDNIQKLARNRGRSLEDALAAAERFWDELTLVMKALKELQDSLNAQEPPAVEPGAIQHQQEALEEIKQEIEQTKPEVDQCRQAGHELMQLCGEPDKPEVKKHIEDLDSAWENVTSLYAKREQNLIDAMEKAMDFHDILGNILEFLEYAEEKYANLGPVGSDIEAVKGQIQQLQDFKQEVDPHMVEIESLNRKAQELMERTSPAQAKSIREPLAQINKRWDDLLKGIVGRQRELENALLRLGQFQHALDEFMLWMSKTEKTLDDLTPVFGDPQVIEVELAKHKVLMNDIQAHQTSVDTLNSAGRQLIEANRGSEDASVTQSKLNKLNKRWQLLQDKATRRQNELEEALHEAQLFNQEIQDLLMWLSDIDSQLVSSKPVGGLPETAREQLNRFMELYNDLDNNKHKIDSVLQQGQDYLKRSNEGAAGSLQHNLKTLKQRWDNVLNRANDRKIKLEIALREATEFHEALQDFVEWLTNAEKFLSNLKPVSRVMDAVLEQIEDHKAFQKEVSAHREVMLNLDKKGTHLKYFSQKQDVILIKNLLISVQHRWERVVSKAAERTRALDHGYKEAKEFHDAWSDLSRWLDDAEKQLDVLTHVGNDPEKIKQMLAKHKEFQRSLGSKQPIFDGTMKLGRNLKEKCPKADVPVLQDMMDDLKNKWNNVCAKSVDKQRKLEEALLFSGQFKDAVQALLDWLEKSKKALSENQLLHGDLDTVMALVDQHKSFQEELKSRANNLESVRRTARELLETASEDDAEHIRTQLTQLDRMWIEVANLAEDKERLLAGALQEAEKLHKSVHMLLEWLSDAEMKLRYSGPLPDDEETTKQQIADHQSFMKEMMEQEVNKDATIAHAQEILKKCHPDGVSVIRHWVTIIQSRWEEVSLWAKQREQRLNEHLRSLRDILDLLEELLKWLIAAEATLTALEAEPLPDEIPVLEQLIVEHQAFMDDMTKRQPDVDRVTKAFQSKRQPPAQQQPQTGKDKGRERHESAKSGRGTPSIPKAPSRQGFEPEIKNPQAREMVDRWRNVWLLAMERQRRLQDKLNYLKELERIKNFDFDEWRKKFLAWMNNKKSRVMDLFRKIDKDNDGKVTHEEFIDGILKSKFPTSRLEMERVAEIFDRNSDGFIDHKEYIDTLRPDREKGPITEAEKIQDEVQRQVAQCTCAHRFKVYQVGEGKYRFGESQKLRLVRILRSTVMVRVGGGWVALDEFLVKNDPCRAKGRTNLELREQFILADGVSQSLQPFKSKASPNSSQSSQSGNSSFNRSGMSLPATGPITKVREKSERSVPMRQQRTANSGGSDLSYSDADSSFGSKSARSRATPTRLTPGSATGRSNSRPSSRPSSRPPSRAASDLSGDNLDSYRARKMGATGARQRTPSASSQTSGTKIPTIRRTPSFSNSANKNEPKRERERWR</sequence>
<evidence type="ECO:0000259" key="13">
    <source>
        <dbReference type="PROSITE" id="PS50002"/>
    </source>
</evidence>
<dbReference type="CDD" id="cd21189">
    <property type="entry name" value="CH_PLEC-like_rpt2"/>
    <property type="match status" value="1"/>
</dbReference>
<feature type="compositionally biased region" description="Basic and acidic residues" evidence="12">
    <location>
        <begin position="7881"/>
        <end position="7891"/>
    </location>
</feature>
<evidence type="ECO:0000256" key="11">
    <source>
        <dbReference type="SAM" id="Coils"/>
    </source>
</evidence>
<dbReference type="SUPFAM" id="SSF47576">
    <property type="entry name" value="Calponin-homology domain, CH-domain"/>
    <property type="match status" value="1"/>
</dbReference>
<dbReference type="InterPro" id="IPR041615">
    <property type="entry name" value="Desmoplakin_SH3"/>
</dbReference>
<reference evidence="17 18" key="1">
    <citation type="submission" date="2024-04" db="EMBL/GenBank/DDBJ databases">
        <authorList>
            <person name="Rising A."/>
            <person name="Reimegard J."/>
            <person name="Sonavane S."/>
            <person name="Akerstrom W."/>
            <person name="Nylinder S."/>
            <person name="Hedman E."/>
            <person name="Kallberg Y."/>
        </authorList>
    </citation>
    <scope>NUCLEOTIDE SEQUENCE [LARGE SCALE GENOMIC DNA]</scope>
</reference>
<dbReference type="InterPro" id="IPR049538">
    <property type="entry name" value="PCN-like_spectrin-like_rpt"/>
</dbReference>
<feature type="region of interest" description="Disordered" evidence="12">
    <location>
        <begin position="7441"/>
        <end position="7493"/>
    </location>
</feature>
<evidence type="ECO:0000256" key="7">
    <source>
        <dbReference type="ARBA" id="ARBA00022837"/>
    </source>
</evidence>
<keyword evidence="18" id="KW-1185">Reference proteome</keyword>
<feature type="coiled-coil region" evidence="11">
    <location>
        <begin position="5091"/>
        <end position="5139"/>
    </location>
</feature>
<dbReference type="CDD" id="cd00051">
    <property type="entry name" value="EFh"/>
    <property type="match status" value="1"/>
</dbReference>
<dbReference type="GO" id="GO:0045104">
    <property type="term" value="P:intermediate filament cytoskeleton organization"/>
    <property type="evidence" value="ECO:0007669"/>
    <property type="project" value="InterPro"/>
</dbReference>
<dbReference type="FunFam" id="1.20.58.60:FF:000053">
    <property type="entry name" value="Short stop, isoform K"/>
    <property type="match status" value="1"/>
</dbReference>
<dbReference type="InterPro" id="IPR001452">
    <property type="entry name" value="SH3_domain"/>
</dbReference>
<feature type="compositionally biased region" description="Basic and acidic residues" evidence="12">
    <location>
        <begin position="7755"/>
        <end position="7764"/>
    </location>
</feature>
<dbReference type="Pfam" id="PF00435">
    <property type="entry name" value="Spectrin"/>
    <property type="match status" value="20"/>
</dbReference>
<dbReference type="GO" id="GO:0042060">
    <property type="term" value="P:wound healing"/>
    <property type="evidence" value="ECO:0007669"/>
    <property type="project" value="TreeGrafter"/>
</dbReference>
<evidence type="ECO:0000256" key="6">
    <source>
        <dbReference type="ARBA" id="ARBA00022737"/>
    </source>
</evidence>